<dbReference type="GO" id="GO:0046872">
    <property type="term" value="F:metal ion binding"/>
    <property type="evidence" value="ECO:0007669"/>
    <property type="project" value="UniProtKB-KW"/>
</dbReference>
<dbReference type="Pfam" id="PF00403">
    <property type="entry name" value="HMA"/>
    <property type="match status" value="1"/>
</dbReference>
<feature type="domain" description="HMA" evidence="2">
    <location>
        <begin position="12"/>
        <end position="78"/>
    </location>
</feature>
<name>A0A1L7AF24_9PROT</name>
<dbReference type="CDD" id="cd00371">
    <property type="entry name" value="HMA"/>
    <property type="match status" value="1"/>
</dbReference>
<dbReference type="InterPro" id="IPR006121">
    <property type="entry name" value="HMA_dom"/>
</dbReference>
<organism evidence="3 4">
    <name type="scientific">Roseomonas gilardii</name>
    <dbReference type="NCBI Taxonomy" id="257708"/>
    <lineage>
        <taxon>Bacteria</taxon>
        <taxon>Pseudomonadati</taxon>
        <taxon>Pseudomonadota</taxon>
        <taxon>Alphaproteobacteria</taxon>
        <taxon>Acetobacterales</taxon>
        <taxon>Roseomonadaceae</taxon>
        <taxon>Roseomonas</taxon>
    </lineage>
</organism>
<dbReference type="GeneID" id="99634059"/>
<dbReference type="Gene3D" id="3.30.70.100">
    <property type="match status" value="1"/>
</dbReference>
<keyword evidence="1" id="KW-0479">Metal-binding</keyword>
<accession>A0A1L7AF24</accession>
<dbReference type="InterPro" id="IPR017969">
    <property type="entry name" value="Heavy-metal-associated_CS"/>
</dbReference>
<gene>
    <name evidence="3" type="ORF">RGI145_09540</name>
</gene>
<dbReference type="KEGG" id="rgi:RGI145_09540"/>
<dbReference type="SUPFAM" id="SSF55008">
    <property type="entry name" value="HMA, heavy metal-associated domain"/>
    <property type="match status" value="1"/>
</dbReference>
<evidence type="ECO:0000259" key="2">
    <source>
        <dbReference type="PROSITE" id="PS50846"/>
    </source>
</evidence>
<protein>
    <submittedName>
        <fullName evidence="3">Copper-transporting ATPase</fullName>
    </submittedName>
</protein>
<dbReference type="PROSITE" id="PS50846">
    <property type="entry name" value="HMA_2"/>
    <property type="match status" value="1"/>
</dbReference>
<dbReference type="PROSITE" id="PS01047">
    <property type="entry name" value="HMA_1"/>
    <property type="match status" value="1"/>
</dbReference>
<evidence type="ECO:0000313" key="3">
    <source>
        <dbReference type="EMBL" id="APT57310.1"/>
    </source>
</evidence>
<dbReference type="AlphaFoldDB" id="A0A1L7AF24"/>
<dbReference type="InterPro" id="IPR036163">
    <property type="entry name" value="HMA_dom_sf"/>
</dbReference>
<dbReference type="Proteomes" id="UP000185494">
    <property type="component" value="Chromosome 1"/>
</dbReference>
<dbReference type="EMBL" id="CP015583">
    <property type="protein sequence ID" value="APT57310.1"/>
    <property type="molecule type" value="Genomic_DNA"/>
</dbReference>
<evidence type="ECO:0000313" key="4">
    <source>
        <dbReference type="Proteomes" id="UP000185494"/>
    </source>
</evidence>
<evidence type="ECO:0000256" key="1">
    <source>
        <dbReference type="ARBA" id="ARBA00022723"/>
    </source>
</evidence>
<proteinExistence type="predicted"/>
<sequence>MANGDTAAGTSVDLRYRVEGMDCSGCALKIEGAVEQIGGAEDIQVNYKTQTLEFRLNEATTPRSAVEEKIRGLGYGVAALA</sequence>
<dbReference type="STRING" id="257708.RGI145_09540"/>
<reference evidence="3 4" key="1">
    <citation type="submission" date="2016-05" db="EMBL/GenBank/DDBJ databases">
        <title>Complete Genome and Methylome Analysis of Psychrotrophic Bacterial Isolates from Antarctic Lake Untersee.</title>
        <authorList>
            <person name="Fomenkov A."/>
            <person name="Akimov V.N."/>
            <person name="Vasilyeva L.V."/>
            <person name="Andersen D."/>
            <person name="Vincze T."/>
            <person name="Roberts R.J."/>
        </authorList>
    </citation>
    <scope>NUCLEOTIDE SEQUENCE [LARGE SCALE GENOMIC DNA]</scope>
    <source>
        <strain evidence="3 4">U14-5</strain>
    </source>
</reference>
<dbReference type="RefSeq" id="WP_007002454.1">
    <property type="nucleotide sequence ID" value="NZ_CP015583.1"/>
</dbReference>